<gene>
    <name evidence="1" type="ORF">DESME_03750</name>
</gene>
<reference evidence="1 2" key="1">
    <citation type="submission" date="2013-12" db="EMBL/GenBank/DDBJ databases">
        <authorList>
            <consortium name="DOE Joint Genome Institute"/>
            <person name="Smidt H."/>
            <person name="Huntemann M."/>
            <person name="Han J."/>
            <person name="Chen A."/>
            <person name="Kyrpides N."/>
            <person name="Mavromatis K."/>
            <person name="Markowitz V."/>
            <person name="Palaniappan K."/>
            <person name="Ivanova N."/>
            <person name="Schaumberg A."/>
            <person name="Pati A."/>
            <person name="Liolios K."/>
            <person name="Nordberg H.P."/>
            <person name="Cantor M.N."/>
            <person name="Hua S.X."/>
            <person name="Woyke T."/>
        </authorList>
    </citation>
    <scope>NUCLEOTIDE SEQUENCE [LARGE SCALE GENOMIC DNA]</scope>
    <source>
        <strain evidence="2">DSM 15288</strain>
    </source>
</reference>
<accession>W0EHB2</accession>
<dbReference type="SUPFAM" id="SSF57662">
    <property type="entry name" value="Ferredoxin thioredoxin reductase (FTR), catalytic beta chain"/>
    <property type="match status" value="1"/>
</dbReference>
<dbReference type="OrthoDB" id="9782739at2"/>
<keyword evidence="2" id="KW-1185">Reference proteome</keyword>
<dbReference type="Pfam" id="PF02943">
    <property type="entry name" value="FeThRed_B"/>
    <property type="match status" value="1"/>
</dbReference>
<dbReference type="InterPro" id="IPR036644">
    <property type="entry name" value="FTR_bsu_sf"/>
</dbReference>
<sequence length="208" mass="24428">MSKNTQMYLDFFKGAWKYRKEIKKDRQWMNRYVQKQGFKINPHRMYLTQLSIWLEENKHLYGQQICPCFEASGDPSLDKKLICPCNFAAEDIATHGTCHCGLFGREDYSEADFKKAEGKVMHEYKIPLKWQGNTLDTRGQEINPLRGLPVPDAMHLFKQARNERPSLDFKILTEREQSAKNIKAYLNTQGYQCDITPEGKDWRLAIKR</sequence>
<dbReference type="STRING" id="871968.DESME_03750"/>
<dbReference type="RefSeq" id="WP_006715234.1">
    <property type="nucleotide sequence ID" value="NZ_CP007032.1"/>
</dbReference>
<dbReference type="Gene3D" id="3.90.460.10">
    <property type="entry name" value="Ferredoxin thioredoxin reductase catalytic beta subunit"/>
    <property type="match status" value="1"/>
</dbReference>
<dbReference type="HOGENOM" id="CLU_1325798_0_0_9"/>
<dbReference type="KEGG" id="dmt:DESME_03750"/>
<evidence type="ECO:0000313" key="2">
    <source>
        <dbReference type="Proteomes" id="UP000010847"/>
    </source>
</evidence>
<dbReference type="EMBL" id="CP007032">
    <property type="protein sequence ID" value="AHF08461.1"/>
    <property type="molecule type" value="Genomic_DNA"/>
</dbReference>
<dbReference type="eggNOG" id="COG4802">
    <property type="taxonomic scope" value="Bacteria"/>
</dbReference>
<evidence type="ECO:0000313" key="1">
    <source>
        <dbReference type="EMBL" id="AHF08461.1"/>
    </source>
</evidence>
<organism evidence="1 2">
    <name type="scientific">Desulfitobacterium metallireducens DSM 15288</name>
    <dbReference type="NCBI Taxonomy" id="871968"/>
    <lineage>
        <taxon>Bacteria</taxon>
        <taxon>Bacillati</taxon>
        <taxon>Bacillota</taxon>
        <taxon>Clostridia</taxon>
        <taxon>Eubacteriales</taxon>
        <taxon>Desulfitobacteriaceae</taxon>
        <taxon>Desulfitobacterium</taxon>
    </lineage>
</organism>
<dbReference type="GO" id="GO:0016730">
    <property type="term" value="F:oxidoreductase activity, acting on iron-sulfur proteins as donors"/>
    <property type="evidence" value="ECO:0007669"/>
    <property type="project" value="InterPro"/>
</dbReference>
<name>W0EHB2_9FIRM</name>
<dbReference type="Proteomes" id="UP000010847">
    <property type="component" value="Chromosome"/>
</dbReference>
<dbReference type="InterPro" id="IPR004209">
    <property type="entry name" value="FTR_bsu"/>
</dbReference>
<proteinExistence type="predicted"/>
<dbReference type="AlphaFoldDB" id="W0EHB2"/>
<protein>
    <submittedName>
        <fullName evidence="1">Uncharacterized protein</fullName>
    </submittedName>
</protein>